<name>A0A8S1SNQ2_PAROT</name>
<keyword evidence="3" id="KW-1185">Reference proteome</keyword>
<dbReference type="Proteomes" id="UP000683925">
    <property type="component" value="Unassembled WGS sequence"/>
</dbReference>
<sequence>MNIKYAKQYKNMDQLQVLGRLQNQEYQHTLGTQYWNLCIIIQNSKITDYCVEQKSEVVESVPLANAFVIIYLVNINKYWGKNLIQDVKIANAIDLILYHLGQKNVECIGYHEEKTLTFLHEDHPVNVIMDAKIIFQIIHQDARTDLILILLVQHVTEDGNCMKLFLKMSQREKLQDYLPLSTTPDIQVHLFLELKYQQMPQKLQQGLVENDKPFPKYSVRTNKQQQYTTAYTRPNQQQQKAIQQQQQQNNKLVQKKK</sequence>
<gene>
    <name evidence="2" type="ORF">POCTA_138.1.T0130319</name>
</gene>
<feature type="region of interest" description="Disordered" evidence="1">
    <location>
        <begin position="231"/>
        <end position="257"/>
    </location>
</feature>
<protein>
    <submittedName>
        <fullName evidence="2">Uncharacterized protein</fullName>
    </submittedName>
</protein>
<dbReference type="OrthoDB" id="10653893at2759"/>
<organism evidence="2 3">
    <name type="scientific">Paramecium octaurelia</name>
    <dbReference type="NCBI Taxonomy" id="43137"/>
    <lineage>
        <taxon>Eukaryota</taxon>
        <taxon>Sar</taxon>
        <taxon>Alveolata</taxon>
        <taxon>Ciliophora</taxon>
        <taxon>Intramacronucleata</taxon>
        <taxon>Oligohymenophorea</taxon>
        <taxon>Peniculida</taxon>
        <taxon>Parameciidae</taxon>
        <taxon>Paramecium</taxon>
    </lineage>
</organism>
<evidence type="ECO:0000313" key="3">
    <source>
        <dbReference type="Proteomes" id="UP000683925"/>
    </source>
</evidence>
<dbReference type="EMBL" id="CAJJDP010000012">
    <property type="protein sequence ID" value="CAD8142153.1"/>
    <property type="molecule type" value="Genomic_DNA"/>
</dbReference>
<evidence type="ECO:0000256" key="1">
    <source>
        <dbReference type="SAM" id="MobiDB-lite"/>
    </source>
</evidence>
<accession>A0A8S1SNQ2</accession>
<reference evidence="2" key="1">
    <citation type="submission" date="2021-01" db="EMBL/GenBank/DDBJ databases">
        <authorList>
            <consortium name="Genoscope - CEA"/>
            <person name="William W."/>
        </authorList>
    </citation>
    <scope>NUCLEOTIDE SEQUENCE</scope>
</reference>
<proteinExistence type="predicted"/>
<comment type="caution">
    <text evidence="2">The sequence shown here is derived from an EMBL/GenBank/DDBJ whole genome shotgun (WGS) entry which is preliminary data.</text>
</comment>
<feature type="compositionally biased region" description="Low complexity" evidence="1">
    <location>
        <begin position="235"/>
        <end position="257"/>
    </location>
</feature>
<dbReference type="AlphaFoldDB" id="A0A8S1SNQ2"/>
<evidence type="ECO:0000313" key="2">
    <source>
        <dbReference type="EMBL" id="CAD8142153.1"/>
    </source>
</evidence>